<protein>
    <submittedName>
        <fullName evidence="1">Class I SAM-dependent methyltransferase</fullName>
    </submittedName>
</protein>
<keyword evidence="2" id="KW-1185">Reference proteome</keyword>
<dbReference type="Gene3D" id="3.40.50.150">
    <property type="entry name" value="Vaccinia Virus protein VP39"/>
    <property type="match status" value="1"/>
</dbReference>
<accession>A0ABY6DML5</accession>
<reference evidence="1" key="1">
    <citation type="submission" date="2022-10" db="EMBL/GenBank/DDBJ databases">
        <title>Chitiniphilus purpureus sp. nov., a novel chitin-degrading bacterium isolated from crawfish pond sediment.</title>
        <authorList>
            <person name="Li K."/>
        </authorList>
    </citation>
    <scope>NUCLEOTIDE SEQUENCE</scope>
    <source>
        <strain evidence="1">CD1</strain>
    </source>
</reference>
<proteinExistence type="predicted"/>
<evidence type="ECO:0000313" key="1">
    <source>
        <dbReference type="EMBL" id="UXY15615.1"/>
    </source>
</evidence>
<sequence length="266" mass="29706">MNLDDYLACFGDPSRLERARLLQELDAAWEQYGLDNRQPLNQQADKVAAYYSHPCWVLNGLFSGADPISRGHREKMADWIAEQRPMRIADFGGGSGVLASLLIQRLPGASVEIVEPYPAEIFQRQLSGQNQVRFVPQLEGQYDVVVAQDVLEHVDDPLALASRLIAATRPGGLLIFANCFYPDIKCHLPATFYLRHTFSWILQQAGLQLQGTVPGVPHAQIFRYTVQFDPARLLQAGRLAQAVGPVINLMAGLIKVLRRKLIRHPS</sequence>
<dbReference type="InterPro" id="IPR029063">
    <property type="entry name" value="SAM-dependent_MTases_sf"/>
</dbReference>
<dbReference type="Proteomes" id="UP001061302">
    <property type="component" value="Chromosome"/>
</dbReference>
<name>A0ABY6DML5_9NEIS</name>
<dbReference type="EMBL" id="CP106753">
    <property type="protein sequence ID" value="UXY15615.1"/>
    <property type="molecule type" value="Genomic_DNA"/>
</dbReference>
<evidence type="ECO:0000313" key="2">
    <source>
        <dbReference type="Proteomes" id="UP001061302"/>
    </source>
</evidence>
<keyword evidence="1" id="KW-0808">Transferase</keyword>
<gene>
    <name evidence="1" type="ORF">N8I74_00950</name>
</gene>
<keyword evidence="1" id="KW-0489">Methyltransferase</keyword>
<dbReference type="SUPFAM" id="SSF53335">
    <property type="entry name" value="S-adenosyl-L-methionine-dependent methyltransferases"/>
    <property type="match status" value="1"/>
</dbReference>
<dbReference type="Pfam" id="PF13489">
    <property type="entry name" value="Methyltransf_23"/>
    <property type="match status" value="1"/>
</dbReference>
<organism evidence="1 2">
    <name type="scientific">Chitiniphilus purpureus</name>
    <dbReference type="NCBI Taxonomy" id="2981137"/>
    <lineage>
        <taxon>Bacteria</taxon>
        <taxon>Pseudomonadati</taxon>
        <taxon>Pseudomonadota</taxon>
        <taxon>Betaproteobacteria</taxon>
        <taxon>Neisseriales</taxon>
        <taxon>Chitinibacteraceae</taxon>
        <taxon>Chitiniphilus</taxon>
    </lineage>
</organism>
<dbReference type="GO" id="GO:0032259">
    <property type="term" value="P:methylation"/>
    <property type="evidence" value="ECO:0007669"/>
    <property type="project" value="UniProtKB-KW"/>
</dbReference>
<dbReference type="GO" id="GO:0008168">
    <property type="term" value="F:methyltransferase activity"/>
    <property type="evidence" value="ECO:0007669"/>
    <property type="project" value="UniProtKB-KW"/>
</dbReference>
<dbReference type="RefSeq" id="WP_263125034.1">
    <property type="nucleotide sequence ID" value="NZ_CP106753.1"/>
</dbReference>
<dbReference type="CDD" id="cd02440">
    <property type="entry name" value="AdoMet_MTases"/>
    <property type="match status" value="1"/>
</dbReference>